<evidence type="ECO:0008006" key="2">
    <source>
        <dbReference type="Google" id="ProtNLM"/>
    </source>
</evidence>
<proteinExistence type="predicted"/>
<organism evidence="1">
    <name type="scientific">marine sediment metagenome</name>
    <dbReference type="NCBI Taxonomy" id="412755"/>
    <lineage>
        <taxon>unclassified sequences</taxon>
        <taxon>metagenomes</taxon>
        <taxon>ecological metagenomes</taxon>
    </lineage>
</organism>
<sequence>MSEYTKYGDISPRTNFAAWGKLLKRTVAAIFTERTAQTKPMPKGKGRTQIFRRYLTLSVATTPLAEGVTPPGTKPDYTDVECTLEQYGDWIGITDVIQDTHEDPVISEFRGLQSRQMKDTRETLNIDILKGGTNVFYTNDSSRAAVNTPVDRGDLRRIVRDMTGSNAEFYMEILSGSAKYDTSPIGASFIGMTHTDARHDLQEITGFTEVQNYGDPSDRMSKEEMGQAENIRFLLGTLWTPWADAGAGGATMIGTTNPAANVDVYPLVVVAPDAWATVPLRGVNSGNIAVVNPQPRGGDPLGQRGTLGWKYWHAGIILNDTLMGRLEGAYTLNPN</sequence>
<comment type="caution">
    <text evidence="1">The sequence shown here is derived from an EMBL/GenBank/DDBJ whole genome shotgun (WGS) entry which is preliminary data.</text>
</comment>
<protein>
    <recommendedName>
        <fullName evidence="2">N4-gp56 family major capsid protein</fullName>
    </recommendedName>
</protein>
<accession>A0A0F9WAB4</accession>
<gene>
    <name evidence="1" type="ORF">LCGC14_0384470</name>
</gene>
<name>A0A0F9WAB4_9ZZZZ</name>
<dbReference type="NCBIfam" id="TIGR04387">
    <property type="entry name" value="capsid_maj_N4"/>
    <property type="match status" value="1"/>
</dbReference>
<reference evidence="1" key="1">
    <citation type="journal article" date="2015" name="Nature">
        <title>Complex archaea that bridge the gap between prokaryotes and eukaryotes.</title>
        <authorList>
            <person name="Spang A."/>
            <person name="Saw J.H."/>
            <person name="Jorgensen S.L."/>
            <person name="Zaremba-Niedzwiedzka K."/>
            <person name="Martijn J."/>
            <person name="Lind A.E."/>
            <person name="van Eijk R."/>
            <person name="Schleper C."/>
            <person name="Guy L."/>
            <person name="Ettema T.J."/>
        </authorList>
    </citation>
    <scope>NUCLEOTIDE SEQUENCE</scope>
</reference>
<dbReference type="EMBL" id="LAZR01000316">
    <property type="protein sequence ID" value="KKN75073.1"/>
    <property type="molecule type" value="Genomic_DNA"/>
</dbReference>
<evidence type="ECO:0000313" key="1">
    <source>
        <dbReference type="EMBL" id="KKN75073.1"/>
    </source>
</evidence>
<dbReference type="AlphaFoldDB" id="A0A0F9WAB4"/>